<evidence type="ECO:0000313" key="8">
    <source>
        <dbReference type="EMBL" id="GGM45929.1"/>
    </source>
</evidence>
<evidence type="ECO:0000256" key="1">
    <source>
        <dbReference type="ARBA" id="ARBA00003818"/>
    </source>
</evidence>
<gene>
    <name evidence="8" type="ORF">GCM10012275_16170</name>
</gene>
<dbReference type="PANTHER" id="PTHR31438">
    <property type="entry name" value="LYSINE N-ACYLTRANSFERASE C17G9.06C-RELATED"/>
    <property type="match status" value="1"/>
</dbReference>
<dbReference type="PROSITE" id="PS51186">
    <property type="entry name" value="GNAT"/>
    <property type="match status" value="1"/>
</dbReference>
<dbReference type="EMBL" id="BMMK01000005">
    <property type="protein sequence ID" value="GGM45929.1"/>
    <property type="molecule type" value="Genomic_DNA"/>
</dbReference>
<evidence type="ECO:0000256" key="3">
    <source>
        <dbReference type="ARBA" id="ARBA00020586"/>
    </source>
</evidence>
<reference evidence="8" key="2">
    <citation type="submission" date="2020-09" db="EMBL/GenBank/DDBJ databases">
        <authorList>
            <person name="Sun Q."/>
            <person name="Zhou Y."/>
        </authorList>
    </citation>
    <scope>NUCLEOTIDE SEQUENCE</scope>
    <source>
        <strain evidence="8">CGMCC 4.5737</strain>
    </source>
</reference>
<dbReference type="InterPro" id="IPR000182">
    <property type="entry name" value="GNAT_dom"/>
</dbReference>
<proteinExistence type="predicted"/>
<dbReference type="PANTHER" id="PTHR31438:SF1">
    <property type="entry name" value="LYSINE N-ACYLTRANSFERASE C17G9.06C-RELATED"/>
    <property type="match status" value="1"/>
</dbReference>
<keyword evidence="9" id="KW-1185">Reference proteome</keyword>
<dbReference type="AlphaFoldDB" id="A0A8J3FTG5"/>
<protein>
    <recommendedName>
        <fullName evidence="3">Lysine N-acyltransferase MbtK</fullName>
    </recommendedName>
    <alternativeName>
        <fullName evidence="5">Mycobactin synthase protein K</fullName>
    </alternativeName>
</protein>
<dbReference type="InterPro" id="IPR016181">
    <property type="entry name" value="Acyl_CoA_acyltransferase"/>
</dbReference>
<evidence type="ECO:0000256" key="4">
    <source>
        <dbReference type="ARBA" id="ARBA00023251"/>
    </source>
</evidence>
<dbReference type="SMART" id="SM01006">
    <property type="entry name" value="AlcB"/>
    <property type="match status" value="1"/>
</dbReference>
<evidence type="ECO:0000256" key="2">
    <source>
        <dbReference type="ARBA" id="ARBA00005102"/>
    </source>
</evidence>
<dbReference type="Proteomes" id="UP000637578">
    <property type="component" value="Unassembled WGS sequence"/>
</dbReference>
<evidence type="ECO:0000256" key="6">
    <source>
        <dbReference type="SAM" id="MobiDB-lite"/>
    </source>
</evidence>
<comment type="pathway">
    <text evidence="2">Siderophore biosynthesis; mycobactin biosynthesis.</text>
</comment>
<dbReference type="GO" id="GO:0046677">
    <property type="term" value="P:response to antibiotic"/>
    <property type="evidence" value="ECO:0007669"/>
    <property type="project" value="UniProtKB-KW"/>
</dbReference>
<dbReference type="GO" id="GO:0016410">
    <property type="term" value="F:N-acyltransferase activity"/>
    <property type="evidence" value="ECO:0007669"/>
    <property type="project" value="TreeGrafter"/>
</dbReference>
<keyword evidence="4" id="KW-0046">Antibiotic resistance</keyword>
<dbReference type="GO" id="GO:0019290">
    <property type="term" value="P:siderophore biosynthetic process"/>
    <property type="evidence" value="ECO:0007669"/>
    <property type="project" value="InterPro"/>
</dbReference>
<name>A0A8J3FTG5_9PSEU</name>
<reference evidence="8" key="1">
    <citation type="journal article" date="2014" name="Int. J. Syst. Evol. Microbiol.">
        <title>Complete genome sequence of Corynebacterium casei LMG S-19264T (=DSM 44701T), isolated from a smear-ripened cheese.</title>
        <authorList>
            <consortium name="US DOE Joint Genome Institute (JGI-PGF)"/>
            <person name="Walter F."/>
            <person name="Albersmeier A."/>
            <person name="Kalinowski J."/>
            <person name="Ruckert C."/>
        </authorList>
    </citation>
    <scope>NUCLEOTIDE SEQUENCE</scope>
    <source>
        <strain evidence="8">CGMCC 4.5737</strain>
    </source>
</reference>
<sequence length="198" mass="22155">MTTVDGEQTEDAGNVPPGPPLPVVEHPWSVRRCAANGSDLELVHRWMQHPHIVAYWEQAWPIGRWRSELSCQLSGDHSLPCLAFHHGVPLAYMEIYRVVRDRIAPYYAHQPHDLGVHLAIGEPSRTGRGLGRSLLRVLAEGLLRADLECRRIVAEPDVRNVPSLRAFTAAGFRTVGEITLPDKTAALMIRPRCEEDLP</sequence>
<comment type="function">
    <text evidence="1">Acyltransferase required for the direct transfer of medium- to long-chain fatty acyl moieties from a carrier protein (MbtL) on to the epsilon-amino group of lysine residue in the mycobactin core.</text>
</comment>
<evidence type="ECO:0000313" key="9">
    <source>
        <dbReference type="Proteomes" id="UP000637578"/>
    </source>
</evidence>
<evidence type="ECO:0000256" key="5">
    <source>
        <dbReference type="ARBA" id="ARBA00031122"/>
    </source>
</evidence>
<feature type="domain" description="N-acetyltransferase" evidence="7">
    <location>
        <begin position="38"/>
        <end position="193"/>
    </location>
</feature>
<dbReference type="InterPro" id="IPR019432">
    <property type="entry name" value="Acyltransferase_MbtK/IucB-like"/>
</dbReference>
<dbReference type="UniPathway" id="UPA00011"/>
<comment type="caution">
    <text evidence="8">The sequence shown here is derived from an EMBL/GenBank/DDBJ whole genome shotgun (WGS) entry which is preliminary data.</text>
</comment>
<feature type="region of interest" description="Disordered" evidence="6">
    <location>
        <begin position="1"/>
        <end position="21"/>
    </location>
</feature>
<dbReference type="SUPFAM" id="SSF55729">
    <property type="entry name" value="Acyl-CoA N-acyltransferases (Nat)"/>
    <property type="match status" value="1"/>
</dbReference>
<accession>A0A8J3FTG5</accession>
<dbReference type="Pfam" id="PF13523">
    <property type="entry name" value="Acetyltransf_8"/>
    <property type="match status" value="1"/>
</dbReference>
<dbReference type="Gene3D" id="3.40.630.30">
    <property type="match status" value="1"/>
</dbReference>
<organism evidence="8 9">
    <name type="scientific">Longimycelium tulufanense</name>
    <dbReference type="NCBI Taxonomy" id="907463"/>
    <lineage>
        <taxon>Bacteria</taxon>
        <taxon>Bacillati</taxon>
        <taxon>Actinomycetota</taxon>
        <taxon>Actinomycetes</taxon>
        <taxon>Pseudonocardiales</taxon>
        <taxon>Pseudonocardiaceae</taxon>
        <taxon>Longimycelium</taxon>
    </lineage>
</organism>
<evidence type="ECO:0000259" key="7">
    <source>
        <dbReference type="PROSITE" id="PS51186"/>
    </source>
</evidence>